<dbReference type="EMBL" id="AUZX01008793">
    <property type="protein sequence ID" value="EQD54530.1"/>
    <property type="molecule type" value="Genomic_DNA"/>
</dbReference>
<dbReference type="PANTHER" id="PTHR40705:SF2">
    <property type="entry name" value="DUF1743 DOMAIN-CONTAINING PROTEIN"/>
    <property type="match status" value="1"/>
</dbReference>
<name>T1BKN1_9ZZZZ</name>
<dbReference type="Gene3D" id="3.30.70.2200">
    <property type="match status" value="1"/>
</dbReference>
<feature type="domain" description="TiaS FLD" evidence="1">
    <location>
        <begin position="56"/>
        <end position="112"/>
    </location>
</feature>
<protein>
    <submittedName>
        <fullName evidence="3">Uncharacterized protein</fullName>
    </submittedName>
</protein>
<comment type="caution">
    <text evidence="3">The sequence shown here is derived from an EMBL/GenBank/DDBJ whole genome shotgun (WGS) entry which is preliminary data.</text>
</comment>
<dbReference type="Pfam" id="PF22641">
    <property type="entry name" value="TiaS_TCKD"/>
    <property type="match status" value="1"/>
</dbReference>
<organism evidence="3">
    <name type="scientific">mine drainage metagenome</name>
    <dbReference type="NCBI Taxonomy" id="410659"/>
    <lineage>
        <taxon>unclassified sequences</taxon>
        <taxon>metagenomes</taxon>
        <taxon>ecological metagenomes</taxon>
    </lineage>
</organism>
<dbReference type="AlphaFoldDB" id="T1BKN1"/>
<evidence type="ECO:0000259" key="1">
    <source>
        <dbReference type="Pfam" id="PF08489"/>
    </source>
</evidence>
<proteinExistence type="predicted"/>
<dbReference type="Pfam" id="PF08489">
    <property type="entry name" value="TiaS_FLD"/>
    <property type="match status" value="1"/>
</dbReference>
<feature type="domain" description="TiaS-like TCKD" evidence="2">
    <location>
        <begin position="5"/>
        <end position="54"/>
    </location>
</feature>
<reference evidence="3" key="2">
    <citation type="journal article" date="2014" name="ISME J.">
        <title>Microbial stratification in low pH oxic and suboxic macroscopic growths along an acid mine drainage.</title>
        <authorList>
            <person name="Mendez-Garcia C."/>
            <person name="Mesa V."/>
            <person name="Sprenger R.R."/>
            <person name="Richter M."/>
            <person name="Diez M.S."/>
            <person name="Solano J."/>
            <person name="Bargiela R."/>
            <person name="Golyshina O.V."/>
            <person name="Manteca A."/>
            <person name="Ramos J.L."/>
            <person name="Gallego J.R."/>
            <person name="Llorente I."/>
            <person name="Martins Dos Santos V.A."/>
            <person name="Jensen O.N."/>
            <person name="Pelaez A.I."/>
            <person name="Sanchez J."/>
            <person name="Ferrer M."/>
        </authorList>
    </citation>
    <scope>NUCLEOTIDE SEQUENCE</scope>
</reference>
<evidence type="ECO:0000259" key="2">
    <source>
        <dbReference type="Pfam" id="PF22641"/>
    </source>
</evidence>
<dbReference type="PANTHER" id="PTHR40705">
    <property type="entry name" value="TRNA(ILE2) 2-AGMATINYLCYTIDINE SYNTHETASE TIAS"/>
    <property type="match status" value="1"/>
</dbReference>
<accession>T1BKN1</accession>
<gene>
    <name evidence="3" type="ORF">B1A_12160</name>
</gene>
<dbReference type="InterPro" id="IPR013696">
    <property type="entry name" value="TiaS_FLD"/>
</dbReference>
<sequence>MLYVKDNPDTNPGIVFLNIPPDKSFYNRCLREDVPQEEVEKLLEASGAGFVKINTGRGIIGATGAISWHPRRHTYELICYNQPRKTIDRETKIQIAELCDKFQGTFNNMDYRK</sequence>
<dbReference type="InterPro" id="IPR053870">
    <property type="entry name" value="TiaS-like_TCKD"/>
</dbReference>
<reference evidence="3" key="1">
    <citation type="submission" date="2013-08" db="EMBL/GenBank/DDBJ databases">
        <authorList>
            <person name="Mendez C."/>
            <person name="Richter M."/>
            <person name="Ferrer M."/>
            <person name="Sanchez J."/>
        </authorList>
    </citation>
    <scope>NUCLEOTIDE SEQUENCE</scope>
</reference>
<evidence type="ECO:0000313" key="3">
    <source>
        <dbReference type="EMBL" id="EQD54530.1"/>
    </source>
</evidence>